<evidence type="ECO:0000313" key="3">
    <source>
        <dbReference type="Proteomes" id="UP000645828"/>
    </source>
</evidence>
<name>A0A811YCF5_NYCPR</name>
<proteinExistence type="predicted"/>
<organism evidence="2 3">
    <name type="scientific">Nyctereutes procyonoides</name>
    <name type="common">Raccoon dog</name>
    <name type="synonym">Canis procyonoides</name>
    <dbReference type="NCBI Taxonomy" id="34880"/>
    <lineage>
        <taxon>Eukaryota</taxon>
        <taxon>Metazoa</taxon>
        <taxon>Chordata</taxon>
        <taxon>Craniata</taxon>
        <taxon>Vertebrata</taxon>
        <taxon>Euteleostomi</taxon>
        <taxon>Mammalia</taxon>
        <taxon>Eutheria</taxon>
        <taxon>Laurasiatheria</taxon>
        <taxon>Carnivora</taxon>
        <taxon>Caniformia</taxon>
        <taxon>Canidae</taxon>
        <taxon>Nyctereutes</taxon>
    </lineage>
</organism>
<evidence type="ECO:0000256" key="1">
    <source>
        <dbReference type="SAM" id="MobiDB-lite"/>
    </source>
</evidence>
<feature type="compositionally biased region" description="Low complexity" evidence="1">
    <location>
        <begin position="35"/>
        <end position="45"/>
    </location>
</feature>
<sequence length="190" mass="20499">MAGRRGQRGAGRSAAGRLRPRPPRPPRPPPPRAPRPAAGLPLSSPRGAALGGRAGVQPRRSRRASPPPPPQVRRAPGAVGSLPLASVPQLARRSTVSFEKAGRSPFPAEAFPVNSFSFQAWNSSQTEFLLPLSREWLSKTEVNPVYAEYPGPLLGLELFPAPPEILLPKSFYFIQMGTMNDLKPLTVFNA</sequence>
<keyword evidence="3" id="KW-1185">Reference proteome</keyword>
<accession>A0A811YCF5</accession>
<feature type="region of interest" description="Disordered" evidence="1">
    <location>
        <begin position="1"/>
        <end position="86"/>
    </location>
</feature>
<evidence type="ECO:0000313" key="2">
    <source>
        <dbReference type="EMBL" id="CAD7673107.1"/>
    </source>
</evidence>
<reference evidence="2" key="1">
    <citation type="submission" date="2020-12" db="EMBL/GenBank/DDBJ databases">
        <authorList>
            <consortium name="Molecular Ecology Group"/>
        </authorList>
    </citation>
    <scope>NUCLEOTIDE SEQUENCE</scope>
    <source>
        <strain evidence="2">TBG_1078</strain>
    </source>
</reference>
<gene>
    <name evidence="2" type="ORF">NYPRO_LOCUS5901</name>
</gene>
<dbReference type="Proteomes" id="UP000645828">
    <property type="component" value="Unassembled WGS sequence"/>
</dbReference>
<dbReference type="EMBL" id="CAJHUB010000670">
    <property type="protein sequence ID" value="CAD7673107.1"/>
    <property type="molecule type" value="Genomic_DNA"/>
</dbReference>
<feature type="compositionally biased region" description="Pro residues" evidence="1">
    <location>
        <begin position="25"/>
        <end position="34"/>
    </location>
</feature>
<protein>
    <submittedName>
        <fullName evidence="2">(raccoon dog) hypothetical protein</fullName>
    </submittedName>
</protein>
<feature type="compositionally biased region" description="Low complexity" evidence="1">
    <location>
        <begin position="1"/>
        <end position="17"/>
    </location>
</feature>
<comment type="caution">
    <text evidence="2">The sequence shown here is derived from an EMBL/GenBank/DDBJ whole genome shotgun (WGS) entry which is preliminary data.</text>
</comment>
<dbReference type="AlphaFoldDB" id="A0A811YCF5"/>